<dbReference type="Pfam" id="PF02518">
    <property type="entry name" value="HATPase_c"/>
    <property type="match status" value="1"/>
</dbReference>
<dbReference type="InterPro" id="IPR003594">
    <property type="entry name" value="HATPase_dom"/>
</dbReference>
<comment type="caution">
    <text evidence="9">The sequence shown here is derived from an EMBL/GenBank/DDBJ whole genome shotgun (WGS) entry which is preliminary data.</text>
</comment>
<dbReference type="InterPro" id="IPR036890">
    <property type="entry name" value="HATPase_C_sf"/>
</dbReference>
<evidence type="ECO:0000256" key="6">
    <source>
        <dbReference type="ARBA" id="ARBA00023012"/>
    </source>
</evidence>
<dbReference type="AlphaFoldDB" id="A0A2A4T1A7"/>
<dbReference type="FunFam" id="3.30.565.10:FF:000006">
    <property type="entry name" value="Sensor histidine kinase WalK"/>
    <property type="match status" value="1"/>
</dbReference>
<dbReference type="EMBL" id="NVSR01000078">
    <property type="protein sequence ID" value="PCI27059.1"/>
    <property type="molecule type" value="Genomic_DNA"/>
</dbReference>
<dbReference type="PANTHER" id="PTHR43711:SF1">
    <property type="entry name" value="HISTIDINE KINASE 1"/>
    <property type="match status" value="1"/>
</dbReference>
<dbReference type="InterPro" id="IPR003661">
    <property type="entry name" value="HisK_dim/P_dom"/>
</dbReference>
<keyword evidence="5 9" id="KW-0418">Kinase</keyword>
<accession>A0A2A4T1A7</accession>
<evidence type="ECO:0000313" key="9">
    <source>
        <dbReference type="EMBL" id="PCI27059.1"/>
    </source>
</evidence>
<dbReference type="SMART" id="SM00387">
    <property type="entry name" value="HATPase_c"/>
    <property type="match status" value="1"/>
</dbReference>
<dbReference type="InterPro" id="IPR036097">
    <property type="entry name" value="HisK_dim/P_sf"/>
</dbReference>
<dbReference type="CDD" id="cd00082">
    <property type="entry name" value="HisKA"/>
    <property type="match status" value="1"/>
</dbReference>
<feature type="domain" description="Histidine kinase" evidence="8">
    <location>
        <begin position="90"/>
        <end position="308"/>
    </location>
</feature>
<keyword evidence="7" id="KW-0175">Coiled coil</keyword>
<evidence type="ECO:0000256" key="5">
    <source>
        <dbReference type="ARBA" id="ARBA00022777"/>
    </source>
</evidence>
<dbReference type="PROSITE" id="PS50109">
    <property type="entry name" value="HIS_KIN"/>
    <property type="match status" value="1"/>
</dbReference>
<evidence type="ECO:0000256" key="4">
    <source>
        <dbReference type="ARBA" id="ARBA00022679"/>
    </source>
</evidence>
<gene>
    <name evidence="9" type="ORF">COB67_09490</name>
</gene>
<dbReference type="SMART" id="SM00388">
    <property type="entry name" value="HisKA"/>
    <property type="match status" value="1"/>
</dbReference>
<dbReference type="InterPro" id="IPR050736">
    <property type="entry name" value="Sensor_HK_Regulatory"/>
</dbReference>
<dbReference type="Pfam" id="PF00512">
    <property type="entry name" value="HisKA"/>
    <property type="match status" value="1"/>
</dbReference>
<evidence type="ECO:0000256" key="3">
    <source>
        <dbReference type="ARBA" id="ARBA00022553"/>
    </source>
</evidence>
<proteinExistence type="predicted"/>
<evidence type="ECO:0000256" key="7">
    <source>
        <dbReference type="SAM" id="Coils"/>
    </source>
</evidence>
<dbReference type="EC" id="2.7.13.3" evidence="2"/>
<dbReference type="Proteomes" id="UP000218113">
    <property type="component" value="Unassembled WGS sequence"/>
</dbReference>
<keyword evidence="4" id="KW-0808">Transferase</keyword>
<reference evidence="10" key="1">
    <citation type="submission" date="2017-08" db="EMBL/GenBank/DDBJ databases">
        <title>A dynamic microbial community with high functional redundancy inhabits the cold, oxic subseafloor aquifer.</title>
        <authorList>
            <person name="Tully B.J."/>
            <person name="Wheat C.G."/>
            <person name="Glazer B.T."/>
            <person name="Huber J.A."/>
        </authorList>
    </citation>
    <scope>NUCLEOTIDE SEQUENCE [LARGE SCALE GENOMIC DNA]</scope>
</reference>
<evidence type="ECO:0000256" key="2">
    <source>
        <dbReference type="ARBA" id="ARBA00012438"/>
    </source>
</evidence>
<evidence type="ECO:0000313" key="10">
    <source>
        <dbReference type="Proteomes" id="UP000218113"/>
    </source>
</evidence>
<dbReference type="PANTHER" id="PTHR43711">
    <property type="entry name" value="TWO-COMPONENT HISTIDINE KINASE"/>
    <property type="match status" value="1"/>
</dbReference>
<organism evidence="9 10">
    <name type="scientific">SAR324 cluster bacterium</name>
    <dbReference type="NCBI Taxonomy" id="2024889"/>
    <lineage>
        <taxon>Bacteria</taxon>
        <taxon>Deltaproteobacteria</taxon>
        <taxon>SAR324 cluster</taxon>
    </lineage>
</organism>
<dbReference type="InterPro" id="IPR004358">
    <property type="entry name" value="Sig_transdc_His_kin-like_C"/>
</dbReference>
<protein>
    <recommendedName>
        <fullName evidence="2">histidine kinase</fullName>
        <ecNumber evidence="2">2.7.13.3</ecNumber>
    </recommendedName>
</protein>
<keyword evidence="3" id="KW-0597">Phosphoprotein</keyword>
<dbReference type="Gene3D" id="1.10.287.130">
    <property type="match status" value="1"/>
</dbReference>
<feature type="coiled-coil region" evidence="7">
    <location>
        <begin position="63"/>
        <end position="90"/>
    </location>
</feature>
<dbReference type="PRINTS" id="PR00344">
    <property type="entry name" value="BCTRLSENSOR"/>
</dbReference>
<keyword evidence="6" id="KW-0902">Two-component regulatory system</keyword>
<sequence length="311" mass="35344">MDQDLLFNKEEQIIEHAESVISAEQDQNCSLLWEYKELTRDYEKLFKQFRRNVRMSDLQQNRLQKSKVVIEAANRELQELNRTKDKFFSIIAHDLKNPINSFLGLGTVLVDHIDQFSRHEIREMAIDVKQSGENLFKLLENLLNWARLQMDKMQYSPKPYSLLKAVQNCINLLELNAQQKEITLTSHISEPTYVFADPDMLDTIIRNLISNALKFTKPQGSITVSAETKGSMVEVSVRDTGIGMKAEVRDNLFRLDSSHASVGTANEKGTGLGLLLCKEMIEKHNGAFHVESEPGNGSTFTFSMFSAPAEG</sequence>
<name>A0A2A4T1A7_9DELT</name>
<comment type="catalytic activity">
    <reaction evidence="1">
        <text>ATP + protein L-histidine = ADP + protein N-phospho-L-histidine.</text>
        <dbReference type="EC" id="2.7.13.3"/>
    </reaction>
</comment>
<dbReference type="GO" id="GO:0000155">
    <property type="term" value="F:phosphorelay sensor kinase activity"/>
    <property type="evidence" value="ECO:0007669"/>
    <property type="project" value="InterPro"/>
</dbReference>
<dbReference type="InterPro" id="IPR005467">
    <property type="entry name" value="His_kinase_dom"/>
</dbReference>
<evidence type="ECO:0000259" key="8">
    <source>
        <dbReference type="PROSITE" id="PS50109"/>
    </source>
</evidence>
<evidence type="ECO:0000256" key="1">
    <source>
        <dbReference type="ARBA" id="ARBA00000085"/>
    </source>
</evidence>
<dbReference type="Gene3D" id="3.30.565.10">
    <property type="entry name" value="Histidine kinase-like ATPase, C-terminal domain"/>
    <property type="match status" value="1"/>
</dbReference>
<dbReference type="SUPFAM" id="SSF55874">
    <property type="entry name" value="ATPase domain of HSP90 chaperone/DNA topoisomerase II/histidine kinase"/>
    <property type="match status" value="1"/>
</dbReference>
<dbReference type="SUPFAM" id="SSF47384">
    <property type="entry name" value="Homodimeric domain of signal transducing histidine kinase"/>
    <property type="match status" value="1"/>
</dbReference>